<evidence type="ECO:0000313" key="1">
    <source>
        <dbReference type="EMBL" id="ABV15997.1"/>
    </source>
</evidence>
<keyword evidence="2" id="KW-1185">Reference proteome</keyword>
<dbReference type="KEGG" id="cko:CKO_04953"/>
<dbReference type="HOGENOM" id="CLU_2988329_0_0_6"/>
<gene>
    <name evidence="1" type="ordered locus">CKO_04953</name>
</gene>
<evidence type="ECO:0000313" key="2">
    <source>
        <dbReference type="Proteomes" id="UP000008148"/>
    </source>
</evidence>
<dbReference type="EMBL" id="CP000822">
    <property type="protein sequence ID" value="ABV15997.1"/>
    <property type="molecule type" value="Genomic_DNA"/>
</dbReference>
<sequence length="57" mass="6195">MVISAVLLNEVNEARIRRCAYLFQMGVSVVNFNGERSGKIPGSAALTGLRVICPFLL</sequence>
<proteinExistence type="predicted"/>
<organism evidence="1 2">
    <name type="scientific">Citrobacter koseri (strain ATCC BAA-895 / CDC 4225-83 / SGSC4696)</name>
    <dbReference type="NCBI Taxonomy" id="290338"/>
    <lineage>
        <taxon>Bacteria</taxon>
        <taxon>Pseudomonadati</taxon>
        <taxon>Pseudomonadota</taxon>
        <taxon>Gammaproteobacteria</taxon>
        <taxon>Enterobacterales</taxon>
        <taxon>Enterobacteriaceae</taxon>
        <taxon>Citrobacter</taxon>
    </lineage>
</organism>
<reference evidence="1 2" key="1">
    <citation type="submission" date="2007-08" db="EMBL/GenBank/DDBJ databases">
        <authorList>
            <consortium name="The Citrobacter koseri Genome Sequencing Project"/>
            <person name="McClelland M."/>
            <person name="Sanderson E.K."/>
            <person name="Porwollik S."/>
            <person name="Spieth J."/>
            <person name="Clifton W.S."/>
            <person name="Latreille P."/>
            <person name="Courtney L."/>
            <person name="Wang C."/>
            <person name="Pepin K."/>
            <person name="Bhonagiri V."/>
            <person name="Nash W."/>
            <person name="Johnson M."/>
            <person name="Thiruvilangam P."/>
            <person name="Wilson R."/>
        </authorList>
    </citation>
    <scope>NUCLEOTIDE SEQUENCE [LARGE SCALE GENOMIC DNA]</scope>
    <source>
        <strain evidence="2">ATCC BAA-895 / CDC 4225-83 / SGSC4696</strain>
    </source>
</reference>
<dbReference type="AlphaFoldDB" id="A8AR85"/>
<dbReference type="STRING" id="290338.CKO_04953"/>
<protein>
    <submittedName>
        <fullName evidence="1">Uncharacterized protein</fullName>
    </submittedName>
</protein>
<accession>A8AR85</accession>
<name>A8AR85_CITK8</name>
<dbReference type="Proteomes" id="UP000008148">
    <property type="component" value="Chromosome"/>
</dbReference>